<dbReference type="PANTHER" id="PTHR44196:SF2">
    <property type="entry name" value="SHORT-CHAIN DEHYDROGENASE-RELATED"/>
    <property type="match status" value="1"/>
</dbReference>
<name>A0A344J6W4_9GAMM</name>
<keyword evidence="2" id="KW-0560">Oxidoreductase</keyword>
<dbReference type="OrthoDB" id="9810734at2"/>
<dbReference type="RefSeq" id="WP_112926987.1">
    <property type="nucleotide sequence ID" value="NZ_CP029556.1"/>
</dbReference>
<dbReference type="SMART" id="SM00822">
    <property type="entry name" value="PKS_KR"/>
    <property type="match status" value="1"/>
</dbReference>
<evidence type="ECO:0000313" key="5">
    <source>
        <dbReference type="EMBL" id="AXA84774.1"/>
    </source>
</evidence>
<evidence type="ECO:0000256" key="3">
    <source>
        <dbReference type="RuleBase" id="RU000363"/>
    </source>
</evidence>
<dbReference type="EMBL" id="CP029556">
    <property type="protein sequence ID" value="AXA84774.1"/>
    <property type="molecule type" value="Genomic_DNA"/>
</dbReference>
<dbReference type="Pfam" id="PF00106">
    <property type="entry name" value="adh_short"/>
    <property type="match status" value="1"/>
</dbReference>
<accession>A0A344J6W4</accession>
<evidence type="ECO:0000313" key="6">
    <source>
        <dbReference type="Proteomes" id="UP000251842"/>
    </source>
</evidence>
<dbReference type="GO" id="GO:0016020">
    <property type="term" value="C:membrane"/>
    <property type="evidence" value="ECO:0007669"/>
    <property type="project" value="TreeGrafter"/>
</dbReference>
<dbReference type="GO" id="GO:0016491">
    <property type="term" value="F:oxidoreductase activity"/>
    <property type="evidence" value="ECO:0007669"/>
    <property type="project" value="UniProtKB-KW"/>
</dbReference>
<reference evidence="6" key="1">
    <citation type="submission" date="2018-05" db="EMBL/GenBank/DDBJ databases">
        <title>Luteimonas pekinense sp. nov., isolated from human Meibomian gland secretions, Beijing, China.</title>
        <authorList>
            <person name="Wen T."/>
            <person name="Bai H."/>
            <person name="Lv H."/>
        </authorList>
    </citation>
    <scope>NUCLEOTIDE SEQUENCE [LARGE SCALE GENOMIC DNA]</scope>
    <source>
        <strain evidence="6">83-4</strain>
    </source>
</reference>
<dbReference type="InterPro" id="IPR002347">
    <property type="entry name" value="SDR_fam"/>
</dbReference>
<dbReference type="PRINTS" id="PR00080">
    <property type="entry name" value="SDRFAMILY"/>
</dbReference>
<dbReference type="InterPro" id="IPR036291">
    <property type="entry name" value="NAD(P)-bd_dom_sf"/>
</dbReference>
<feature type="domain" description="Ketoreductase" evidence="4">
    <location>
        <begin position="10"/>
        <end position="194"/>
    </location>
</feature>
<dbReference type="SUPFAM" id="SSF51735">
    <property type="entry name" value="NAD(P)-binding Rossmann-fold domains"/>
    <property type="match status" value="1"/>
</dbReference>
<keyword evidence="6" id="KW-1185">Reference proteome</keyword>
<evidence type="ECO:0000256" key="2">
    <source>
        <dbReference type="ARBA" id="ARBA00023002"/>
    </source>
</evidence>
<evidence type="ECO:0000259" key="4">
    <source>
        <dbReference type="SMART" id="SM00822"/>
    </source>
</evidence>
<proteinExistence type="inferred from homology"/>
<evidence type="ECO:0000256" key="1">
    <source>
        <dbReference type="ARBA" id="ARBA00006484"/>
    </source>
</evidence>
<comment type="similarity">
    <text evidence="1 3">Belongs to the short-chain dehydrogenases/reductases (SDR) family.</text>
</comment>
<dbReference type="PRINTS" id="PR00081">
    <property type="entry name" value="GDHRDH"/>
</dbReference>
<dbReference type="CDD" id="cd05233">
    <property type="entry name" value="SDR_c"/>
    <property type="match status" value="1"/>
</dbReference>
<gene>
    <name evidence="5" type="ORF">DCD74_08820</name>
</gene>
<sequence>MANETVSRRRTVLVTGASGGIGKGIAEAAARDGWHLVLTARGTADIEAFADDWRRRYGVQVTALAQDLSLPGGAAALFEAVQARGIALDCLVNNAGIGVYGEFADNTLDEELSMLRLNIEAPTVLAKLFLPQLLARGGRLLNIASVASFPPGPYLAAYYGSKAYLRVWSEGIAEELASRGVSVTAFCPGPVRTQFAQRAHARRSALFNSGRLPDGDEVGRAAWQACMAGRRLVVHGLLNKLQVFSMRFTPRIVLAKVVRFVSRPV</sequence>
<dbReference type="InterPro" id="IPR057326">
    <property type="entry name" value="KR_dom"/>
</dbReference>
<dbReference type="Proteomes" id="UP000251842">
    <property type="component" value="Chromosome"/>
</dbReference>
<protein>
    <submittedName>
        <fullName evidence="5">Short-chain dehydrogenase</fullName>
    </submittedName>
</protein>
<dbReference type="AlphaFoldDB" id="A0A344J6W4"/>
<organism evidence="5 6">
    <name type="scientific">Solilutibacter oculi</name>
    <dbReference type="NCBI Taxonomy" id="2698682"/>
    <lineage>
        <taxon>Bacteria</taxon>
        <taxon>Pseudomonadati</taxon>
        <taxon>Pseudomonadota</taxon>
        <taxon>Gammaproteobacteria</taxon>
        <taxon>Lysobacterales</taxon>
        <taxon>Lysobacteraceae</taxon>
        <taxon>Solilutibacter</taxon>
    </lineage>
</organism>
<dbReference type="PIRSF" id="PIRSF000126">
    <property type="entry name" value="11-beta-HSD1"/>
    <property type="match status" value="1"/>
</dbReference>
<dbReference type="Gene3D" id="3.40.50.720">
    <property type="entry name" value="NAD(P)-binding Rossmann-like Domain"/>
    <property type="match status" value="1"/>
</dbReference>
<dbReference type="PANTHER" id="PTHR44196">
    <property type="entry name" value="DEHYDROGENASE/REDUCTASE SDR FAMILY MEMBER 7B"/>
    <property type="match status" value="1"/>
</dbReference>
<dbReference type="KEGG" id="lue:DCD74_08820"/>